<gene>
    <name evidence="1" type="ORF">Scep_029121</name>
</gene>
<sequence length="112" mass="12646">MPTLEKLPNLTHLCLFNSYNGTSMVCKAQGFPRLQKLRLFFLVNLEEWIVEEGAAPHLHHLTIHNCGKLMEVPEAFRFVPIIDDKVSNLVRLDGNDLGHRRVAAVVIDALTS</sequence>
<evidence type="ECO:0000313" key="1">
    <source>
        <dbReference type="EMBL" id="KAK9082650.1"/>
    </source>
</evidence>
<organism evidence="1 2">
    <name type="scientific">Stephania cephalantha</name>
    <dbReference type="NCBI Taxonomy" id="152367"/>
    <lineage>
        <taxon>Eukaryota</taxon>
        <taxon>Viridiplantae</taxon>
        <taxon>Streptophyta</taxon>
        <taxon>Embryophyta</taxon>
        <taxon>Tracheophyta</taxon>
        <taxon>Spermatophyta</taxon>
        <taxon>Magnoliopsida</taxon>
        <taxon>Ranunculales</taxon>
        <taxon>Menispermaceae</taxon>
        <taxon>Menispermoideae</taxon>
        <taxon>Cissampelideae</taxon>
        <taxon>Stephania</taxon>
    </lineage>
</organism>
<proteinExistence type="predicted"/>
<dbReference type="Gene3D" id="3.80.10.10">
    <property type="entry name" value="Ribonuclease Inhibitor"/>
    <property type="match status" value="1"/>
</dbReference>
<dbReference type="PANTHER" id="PTHR15140:SF37">
    <property type="entry name" value="UBIQUITIN-LIKE DOMAIN-CONTAINING PROTEIN"/>
    <property type="match status" value="1"/>
</dbReference>
<dbReference type="EMBL" id="JBBNAG010000013">
    <property type="protein sequence ID" value="KAK9082650.1"/>
    <property type="molecule type" value="Genomic_DNA"/>
</dbReference>
<name>A0AAP0HH93_9MAGN</name>
<reference evidence="1 2" key="1">
    <citation type="submission" date="2024-01" db="EMBL/GenBank/DDBJ databases">
        <title>Genome assemblies of Stephania.</title>
        <authorList>
            <person name="Yang L."/>
        </authorList>
    </citation>
    <scope>NUCLEOTIDE SEQUENCE [LARGE SCALE GENOMIC DNA]</scope>
    <source>
        <strain evidence="1">JXDWG</strain>
        <tissue evidence="1">Leaf</tissue>
    </source>
</reference>
<dbReference type="PANTHER" id="PTHR15140">
    <property type="entry name" value="TUBULIN-SPECIFIC CHAPERONE E"/>
    <property type="match status" value="1"/>
</dbReference>
<protein>
    <submittedName>
        <fullName evidence="1">Uncharacterized protein</fullName>
    </submittedName>
</protein>
<comment type="caution">
    <text evidence="1">The sequence shown here is derived from an EMBL/GenBank/DDBJ whole genome shotgun (WGS) entry which is preliminary data.</text>
</comment>
<keyword evidence="2" id="KW-1185">Reference proteome</keyword>
<dbReference type="SUPFAM" id="SSF52047">
    <property type="entry name" value="RNI-like"/>
    <property type="match status" value="1"/>
</dbReference>
<accession>A0AAP0HH93</accession>
<dbReference type="Proteomes" id="UP001419268">
    <property type="component" value="Unassembled WGS sequence"/>
</dbReference>
<evidence type="ECO:0000313" key="2">
    <source>
        <dbReference type="Proteomes" id="UP001419268"/>
    </source>
</evidence>
<dbReference type="AlphaFoldDB" id="A0AAP0HH93"/>
<dbReference type="InterPro" id="IPR032675">
    <property type="entry name" value="LRR_dom_sf"/>
</dbReference>